<gene>
    <name evidence="1" type="ORF">PI95_017335</name>
</gene>
<reference evidence="1 2" key="1">
    <citation type="journal article" date="2015" name="Genome Announc.">
        <title>Draft Genome Sequence of Cyanobacterium Hassallia byssoidea Strain VB512170, Isolated from Monuments in India.</title>
        <authorList>
            <person name="Singh D."/>
            <person name="Chandrababunaidu M.M."/>
            <person name="Panda A."/>
            <person name="Sen D."/>
            <person name="Bhattacharyya S."/>
            <person name="Adhikary S.P."/>
            <person name="Tripathy S."/>
        </authorList>
    </citation>
    <scope>NUCLEOTIDE SEQUENCE [LARGE SCALE GENOMIC DNA]</scope>
    <source>
        <strain evidence="1 2">VB512170</strain>
    </source>
</reference>
<organism evidence="1 2">
    <name type="scientific">Hassallia byssoidea VB512170</name>
    <dbReference type="NCBI Taxonomy" id="1304833"/>
    <lineage>
        <taxon>Bacteria</taxon>
        <taxon>Bacillati</taxon>
        <taxon>Cyanobacteriota</taxon>
        <taxon>Cyanophyceae</taxon>
        <taxon>Nostocales</taxon>
        <taxon>Tolypothrichaceae</taxon>
        <taxon>Hassallia</taxon>
    </lineage>
</organism>
<comment type="caution">
    <text evidence="1">The sequence shown here is derived from an EMBL/GenBank/DDBJ whole genome shotgun (WGS) entry which is preliminary data.</text>
</comment>
<dbReference type="AlphaFoldDB" id="A0A846HB37"/>
<accession>A0A846HB37</accession>
<dbReference type="RefSeq" id="WP_039737649.1">
    <property type="nucleotide sequence ID" value="NZ_JTCM02000038.1"/>
</dbReference>
<proteinExistence type="predicted"/>
<evidence type="ECO:0000313" key="1">
    <source>
        <dbReference type="EMBL" id="NEU74273.1"/>
    </source>
</evidence>
<protein>
    <submittedName>
        <fullName evidence="1">DUF3182 family protein</fullName>
    </submittedName>
</protein>
<dbReference type="Proteomes" id="UP000031549">
    <property type="component" value="Unassembled WGS sequence"/>
</dbReference>
<dbReference type="InterPro" id="IPR021519">
    <property type="entry name" value="DUF3182"/>
</dbReference>
<evidence type="ECO:0000313" key="2">
    <source>
        <dbReference type="Proteomes" id="UP000031549"/>
    </source>
</evidence>
<sequence>MHYQDLEVSSSSLWDGQSNSVPFKNLVIPEFKVETLVINTNKPPVKFAYYRNLRIAAKIGEIFQRFGGIEQGKTYYVADKTIVLELKENQKLIEDALIESEKDFFGGIVARPHQSTKAIMHPLVSREAVCPLGWSHEFSEELAQRNLVLPGFTVFSTDDLRIAFKELYNKGVYQIRLKDPLAFLGMSQFVISSFQELEQFISDKIADQGKLQQYGLVVEENLHPEDLKTYSASFITVGSHQIQCLGVQRFSQGLYRGTDLVIMRTGKRILPKLLAQVGIFNNEDAQAIIDKALLFRALLNKHIPEIKTARFNLDIVSGIASIYSNGTCEEVLRFALLEQSFRVGGASPGEIWGLESLLSYPDVDAVCASTYYRYGDEAYQTVSEEEILYCGVDNRFGPISISVKVHQSGRGKGERKKGERERVV</sequence>
<dbReference type="EMBL" id="JTCM02000038">
    <property type="protein sequence ID" value="NEU74273.1"/>
    <property type="molecule type" value="Genomic_DNA"/>
</dbReference>
<keyword evidence="2" id="KW-1185">Reference proteome</keyword>
<dbReference type="Pfam" id="PF11379">
    <property type="entry name" value="DUF3182"/>
    <property type="match status" value="1"/>
</dbReference>
<name>A0A846HB37_9CYAN</name>